<dbReference type="RefSeq" id="WP_406856364.1">
    <property type="nucleotide sequence ID" value="NZ_CP157484.1"/>
</dbReference>
<organism evidence="3">
    <name type="scientific">Alsobacter sp. KACC 23698</name>
    <dbReference type="NCBI Taxonomy" id="3149229"/>
    <lineage>
        <taxon>Bacteria</taxon>
        <taxon>Pseudomonadati</taxon>
        <taxon>Pseudomonadota</taxon>
        <taxon>Alphaproteobacteria</taxon>
        <taxon>Hyphomicrobiales</taxon>
        <taxon>Alsobacteraceae</taxon>
        <taxon>Alsobacter</taxon>
    </lineage>
</organism>
<feature type="domain" description="Phospholipase/carboxylesterase/thioesterase" evidence="2">
    <location>
        <begin position="20"/>
        <end position="207"/>
    </location>
</feature>
<accession>A0AAU7JHP7</accession>
<gene>
    <name evidence="3" type="ORF">ABEG18_01650</name>
</gene>
<evidence type="ECO:0000259" key="2">
    <source>
        <dbReference type="Pfam" id="PF02230"/>
    </source>
</evidence>
<protein>
    <submittedName>
        <fullName evidence="3">Alpha/beta hydrolase</fullName>
    </submittedName>
</protein>
<feature type="region of interest" description="Disordered" evidence="1">
    <location>
        <begin position="1"/>
        <end position="25"/>
    </location>
</feature>
<feature type="compositionally biased region" description="Polar residues" evidence="1">
    <location>
        <begin position="1"/>
        <end position="15"/>
    </location>
</feature>
<dbReference type="EMBL" id="CP157484">
    <property type="protein sequence ID" value="XBO39519.1"/>
    <property type="molecule type" value="Genomic_DNA"/>
</dbReference>
<evidence type="ECO:0000313" key="3">
    <source>
        <dbReference type="EMBL" id="XBO39519.1"/>
    </source>
</evidence>
<dbReference type="InterPro" id="IPR029058">
    <property type="entry name" value="AB_hydrolase_fold"/>
</dbReference>
<dbReference type="SUPFAM" id="SSF53474">
    <property type="entry name" value="alpha/beta-Hydrolases"/>
    <property type="match status" value="1"/>
</dbReference>
<dbReference type="Gene3D" id="3.40.50.1820">
    <property type="entry name" value="alpha/beta hydrolase"/>
    <property type="match status" value="1"/>
</dbReference>
<dbReference type="AlphaFoldDB" id="A0AAU7JHP7"/>
<proteinExistence type="predicted"/>
<dbReference type="InterPro" id="IPR003140">
    <property type="entry name" value="PLipase/COase/thioEstase"/>
</dbReference>
<sequence length="210" mass="21438">MTSASAPQASLSFTHRFTPGSDPTRPPLLLLHGTGGDENDLIPLGRAVSPGSALLSPRGKVLEGGMPRFFRRFAEGVFDEADVRARAAELAAFVAEAREAYGLAVPIAVGFSNGANIAAALMLLHPDVLAGAALLRAMTVLSDPPAPDLRGRRALLLSGASDPIVPAASAAGLGAALQRAGAAVDHRTLRAGHGLTQDDVAAVAGWLQDA</sequence>
<name>A0AAU7JHP7_9HYPH</name>
<dbReference type="GO" id="GO:0016787">
    <property type="term" value="F:hydrolase activity"/>
    <property type="evidence" value="ECO:0007669"/>
    <property type="project" value="UniProtKB-KW"/>
</dbReference>
<dbReference type="Pfam" id="PF02230">
    <property type="entry name" value="Abhydrolase_2"/>
    <property type="match status" value="1"/>
</dbReference>
<evidence type="ECO:0000256" key="1">
    <source>
        <dbReference type="SAM" id="MobiDB-lite"/>
    </source>
</evidence>
<reference evidence="3" key="1">
    <citation type="submission" date="2024-05" db="EMBL/GenBank/DDBJ databases">
        <authorList>
            <person name="Kim S."/>
            <person name="Heo J."/>
            <person name="Choi H."/>
            <person name="Choi Y."/>
            <person name="Kwon S.-W."/>
            <person name="Kim Y."/>
        </authorList>
    </citation>
    <scope>NUCLEOTIDE SEQUENCE</scope>
    <source>
        <strain evidence="3">KACC 23698</strain>
    </source>
</reference>
<keyword evidence="3" id="KW-0378">Hydrolase</keyword>